<dbReference type="EMBL" id="KJ019158">
    <property type="protein sequence ID" value="AIX45378.1"/>
    <property type="molecule type" value="Genomic_DNA"/>
</dbReference>
<evidence type="ECO:0000313" key="14">
    <source>
        <dbReference type="EMBL" id="AIX34953.1"/>
    </source>
</evidence>
<evidence type="ECO:0000313" key="18">
    <source>
        <dbReference type="EMBL" id="AIX39980.1"/>
    </source>
</evidence>
<dbReference type="Proteomes" id="UP000033004">
    <property type="component" value="Segment"/>
</dbReference>
<gene>
    <name evidence="17" type="ORF">Syn7803C101_36</name>
    <name evidence="18" type="ORF">Syn7803C104_36</name>
    <name evidence="19" type="ORF">Syn7803C107_35</name>
    <name evidence="20" type="ORF">Syn7803C26_35</name>
    <name evidence="21" type="ORF">Syn7803C31_36</name>
    <name evidence="22" type="ORF">Syn7803C33_35</name>
    <name evidence="1" type="ORF">Syn7803C42_35</name>
    <name evidence="2" type="ORF">Syn7803C47_35</name>
    <name evidence="3" type="ORF">Syn7803C53_35</name>
    <name evidence="4" type="ORF">Syn7803C59_35</name>
    <name evidence="5" type="ORF">Syn7803C60_35</name>
    <name evidence="6" type="ORF">Syn7803C86_36</name>
    <name evidence="7" type="ORF">Syn7803C99_35</name>
    <name evidence="8" type="ORF">Syn7803US101_35</name>
    <name evidence="9" type="ORF">Syn7803US102_35</name>
    <name evidence="10" type="ORF">Syn7803US112_35</name>
    <name evidence="11" type="ORF">Syn7803US117_35</name>
    <name evidence="12" type="ORF">Syn7803US123_36</name>
    <name evidence="13" type="ORF">Syn7803US19_35</name>
    <name evidence="14" type="ORF">Syn7803US60_35</name>
    <name evidence="15" type="ORF">Syn7803US62_34</name>
    <name evidence="16" type="ORF">Syn7803US79_35</name>
</gene>
<evidence type="ECO:0000313" key="7">
    <source>
        <dbReference type="EMBL" id="AIX23018.1"/>
    </source>
</evidence>
<dbReference type="EMBL" id="KJ019084">
    <property type="protein sequence ID" value="AIX27187.1"/>
    <property type="molecule type" value="Genomic_DNA"/>
</dbReference>
<evidence type="ECO:0000313" key="15">
    <source>
        <dbReference type="EMBL" id="AIX35375.1"/>
    </source>
</evidence>
<dbReference type="EMBL" id="KJ019087">
    <property type="protein sequence ID" value="AIX27964.1"/>
    <property type="molecule type" value="Genomic_DNA"/>
</dbReference>
<dbReference type="EMBL" id="KJ019114">
    <property type="protein sequence ID" value="AIX34953.1"/>
    <property type="molecule type" value="Genomic_DNA"/>
</dbReference>
<evidence type="ECO:0000313" key="23">
    <source>
        <dbReference type="Proteomes" id="UP000033004"/>
    </source>
</evidence>
<dbReference type="EMBL" id="KJ019135">
    <property type="protein sequence ID" value="AIX39554.1"/>
    <property type="molecule type" value="Genomic_DNA"/>
</dbReference>
<evidence type="ECO:0000313" key="8">
    <source>
        <dbReference type="EMBL" id="AIX23514.1"/>
    </source>
</evidence>
<evidence type="ECO:0000313" key="16">
    <source>
        <dbReference type="EMBL" id="AIX36671.1"/>
    </source>
</evidence>
<dbReference type="EMBL" id="KJ019137">
    <property type="protein sequence ID" value="AIX39980.1"/>
    <property type="molecule type" value="Genomic_DNA"/>
</dbReference>
<dbReference type="EMBL" id="KJ019038">
    <property type="protein sequence ID" value="AIX16842.1"/>
    <property type="molecule type" value="Genomic_DNA"/>
</dbReference>
<evidence type="ECO:0000313" key="3">
    <source>
        <dbReference type="EMBL" id="AIX15732.1"/>
    </source>
</evidence>
<dbReference type="EMBL" id="KJ019065">
    <property type="protein sequence ID" value="AIX23018.1"/>
    <property type="molecule type" value="Genomic_DNA"/>
</dbReference>
<organism evidence="17 25">
    <name type="scientific">Synechococcus phage ACG-2014a</name>
    <dbReference type="NCBI Taxonomy" id="1493507"/>
    <lineage>
        <taxon>Viruses</taxon>
        <taxon>Duplodnaviria</taxon>
        <taxon>Heunggongvirae</taxon>
        <taxon>Uroviricota</taxon>
        <taxon>Caudoviricetes</taxon>
        <taxon>Pantevenvirales</taxon>
        <taxon>Kyanoviridae</taxon>
        <taxon>Acionnavirus</taxon>
        <taxon>Acionnavirus monteraybay</taxon>
    </lineage>
</organism>
<evidence type="ECO:0000313" key="9">
    <source>
        <dbReference type="EMBL" id="AIX23720.1"/>
    </source>
</evidence>
<dbReference type="Proteomes" id="UP000185403">
    <property type="component" value="Segment"/>
</dbReference>
<dbReference type="Proteomes" id="UP000185402">
    <property type="component" value="Segment"/>
</dbReference>
<evidence type="ECO:0000313" key="24">
    <source>
        <dbReference type="Proteomes" id="UP000185387"/>
    </source>
</evidence>
<evidence type="ECO:0000313" key="6">
    <source>
        <dbReference type="EMBL" id="AIX20716.1"/>
    </source>
</evidence>
<evidence type="ECO:0000313" key="19">
    <source>
        <dbReference type="EMBL" id="AIX40189.1"/>
    </source>
</evidence>
<dbReference type="Proteomes" id="UP000185400">
    <property type="component" value="Segment"/>
</dbReference>
<dbReference type="EMBL" id="KJ019076">
    <property type="protein sequence ID" value="AIX25467.1"/>
    <property type="molecule type" value="Genomic_DNA"/>
</dbReference>
<dbReference type="Proteomes" id="UP000185395">
    <property type="component" value="Segment"/>
</dbReference>
<evidence type="ECO:0000313" key="17">
    <source>
        <dbReference type="EMBL" id="AIX39554.1"/>
    </source>
</evidence>
<dbReference type="Proteomes" id="UP000185390">
    <property type="component" value="Segment"/>
</dbReference>
<dbReference type="Proteomes" id="UP000185393">
    <property type="component" value="Segment"/>
</dbReference>
<evidence type="ECO:0000313" key="4">
    <source>
        <dbReference type="EMBL" id="AIX16842.1"/>
    </source>
</evidence>
<proteinExistence type="predicted"/>
<dbReference type="EMBL" id="KJ019081">
    <property type="protein sequence ID" value="AIX26550.1"/>
    <property type="molecule type" value="Genomic_DNA"/>
</dbReference>
<dbReference type="EMBL" id="KJ019039">
    <property type="protein sequence ID" value="AIX17051.1"/>
    <property type="molecule type" value="Genomic_DNA"/>
</dbReference>
<evidence type="ECO:0000313" key="13">
    <source>
        <dbReference type="EMBL" id="AIX27964.1"/>
    </source>
</evidence>
<evidence type="ECO:0000313" key="10">
    <source>
        <dbReference type="EMBL" id="AIX25467.1"/>
    </source>
</evidence>
<dbReference type="Proteomes" id="UP000185394">
    <property type="component" value="Segment"/>
</dbReference>
<evidence type="ECO:0000313" key="22">
    <source>
        <dbReference type="EMBL" id="AIX45378.1"/>
    </source>
</evidence>
<dbReference type="Proteomes" id="UP000185404">
    <property type="component" value="Segment"/>
</dbReference>
<evidence type="ECO:0000313" key="12">
    <source>
        <dbReference type="EMBL" id="AIX27187.1"/>
    </source>
</evidence>
<dbReference type="Proteomes" id="UP000185389">
    <property type="component" value="Segment"/>
</dbReference>
<evidence type="ECO:0000313" key="1">
    <source>
        <dbReference type="EMBL" id="AIX14220.1"/>
    </source>
</evidence>
<dbReference type="Proteomes" id="UP000185399">
    <property type="component" value="Segment"/>
</dbReference>
<sequence>MSNLNTVNVSAGKINATGLITTSSGLELPVYDSADRPDDSETGTLIWNRGDDGVVNIKTNTGWLNISGGTGSVWTTTTRPTTPPVGTYAWNTENNSLEVYDGTNYVKVLQDVSGGGAGGTTKGTAADPAISAQEIYNLNGAQPADGLYYINTPNGGSQQIYCVFDNGVGWMVVGKFNGDASSTVTNTITTTRGLTVQDSTGTEFSADFGDFNPSLQRFIGCNNISTWRNDRNLDWWYGVPTNRLWKNFWTNGRSSGMDNVRRYGFTTAGAWDGRGRWANPNYTFYQMSDGNTDIQTSDFTNSGSFNLHGASDAKFGADAFDSTSGQDTEVMVQFGNDDGRRCFIDRFPDRDGGNSNRRDYSTAVYCLIH</sequence>
<dbReference type="Proteomes" id="UP000185405">
    <property type="component" value="Segment"/>
</dbReference>
<dbReference type="EMBL" id="KJ019153">
    <property type="protein sequence ID" value="AIX44247.1"/>
    <property type="molecule type" value="Genomic_DNA"/>
</dbReference>
<evidence type="ECO:0000313" key="20">
    <source>
        <dbReference type="EMBL" id="AIX44247.1"/>
    </source>
</evidence>
<dbReference type="Proteomes" id="UP000185387">
    <property type="component" value="Segment"/>
</dbReference>
<dbReference type="Proteomes" id="UP000185388">
    <property type="component" value="Segment"/>
</dbReference>
<name>A0A0E3FZT5_9CAUD</name>
<dbReference type="Proteomes" id="UP000185406">
    <property type="component" value="Segment"/>
</dbReference>
<dbReference type="Proteomes" id="UP000185396">
    <property type="component" value="Segment"/>
</dbReference>
<dbReference type="Proteomes" id="UP000185401">
    <property type="component" value="Segment"/>
</dbReference>
<dbReference type="EMBL" id="KJ019138">
    <property type="protein sequence ID" value="AIX40189.1"/>
    <property type="molecule type" value="Genomic_DNA"/>
</dbReference>
<dbReference type="Proteomes" id="UP000185409">
    <property type="component" value="Segment"/>
</dbReference>
<dbReference type="EMBL" id="KJ019055">
    <property type="protein sequence ID" value="AIX20716.1"/>
    <property type="molecule type" value="Genomic_DNA"/>
</dbReference>
<dbReference type="EMBL" id="KJ019030">
    <property type="protein sequence ID" value="AIX15084.1"/>
    <property type="molecule type" value="Genomic_DNA"/>
</dbReference>
<dbReference type="Proteomes" id="UP000185397">
    <property type="component" value="Segment"/>
</dbReference>
<evidence type="ECO:0000313" key="11">
    <source>
        <dbReference type="EMBL" id="AIX26550.1"/>
    </source>
</evidence>
<protein>
    <submittedName>
        <fullName evidence="17">Uncharacterized protein</fullName>
    </submittedName>
</protein>
<dbReference type="EMBL" id="KJ019068">
    <property type="protein sequence ID" value="AIX23720.1"/>
    <property type="molecule type" value="Genomic_DNA"/>
</dbReference>
<evidence type="ECO:0000313" key="25">
    <source>
        <dbReference type="Proteomes" id="UP000185389"/>
    </source>
</evidence>
<dbReference type="Proteomes" id="UP000185391">
    <property type="component" value="Segment"/>
</dbReference>
<evidence type="ECO:0000313" key="21">
    <source>
        <dbReference type="EMBL" id="AIX45168.1"/>
    </source>
</evidence>
<dbReference type="EMBL" id="KJ019157">
    <property type="protein sequence ID" value="AIX45168.1"/>
    <property type="molecule type" value="Genomic_DNA"/>
</dbReference>
<dbReference type="EMBL" id="KJ019116">
    <property type="protein sequence ID" value="AIX35375.1"/>
    <property type="molecule type" value="Genomic_DNA"/>
</dbReference>
<dbReference type="EMBL" id="KJ019033">
    <property type="protein sequence ID" value="AIX15732.1"/>
    <property type="molecule type" value="Genomic_DNA"/>
</dbReference>
<dbReference type="Proteomes" id="UP000185408">
    <property type="component" value="Segment"/>
</dbReference>
<accession>A0A0E3FZT5</accession>
<evidence type="ECO:0000313" key="2">
    <source>
        <dbReference type="EMBL" id="AIX15084.1"/>
    </source>
</evidence>
<dbReference type="EMBL" id="KJ019067">
    <property type="protein sequence ID" value="AIX23514.1"/>
    <property type="molecule type" value="Genomic_DNA"/>
</dbReference>
<evidence type="ECO:0000313" key="5">
    <source>
        <dbReference type="EMBL" id="AIX17051.1"/>
    </source>
</evidence>
<dbReference type="EMBL" id="KJ019026">
    <property type="protein sequence ID" value="AIX14220.1"/>
    <property type="molecule type" value="Genomic_DNA"/>
</dbReference>
<dbReference type="EMBL" id="KJ019122">
    <property type="protein sequence ID" value="AIX36671.1"/>
    <property type="molecule type" value="Genomic_DNA"/>
</dbReference>
<dbReference type="Proteomes" id="UP000185398">
    <property type="component" value="Segment"/>
</dbReference>
<reference evidence="23 24" key="1">
    <citation type="submission" date="2013-12" db="EMBL/GenBank/DDBJ databases">
        <title>Ecological redundancy of diverse viral populations within a natural community.</title>
        <authorList>
            <person name="Gregory A.C."/>
            <person name="LaButti K."/>
            <person name="Copeland A."/>
            <person name="Woyke T."/>
            <person name="Sullivan M.B."/>
        </authorList>
    </citation>
    <scope>NUCLEOTIDE SEQUENCE [LARGE SCALE GENOMIC DNA]</scope>
    <source>
        <strain evidence="17">Syn7803C101</strain>
        <strain evidence="18">Syn7803C104</strain>
        <strain evidence="19">Syn7803C107</strain>
        <strain evidence="20">Syn7803C26</strain>
        <strain evidence="21">Syn7803C31</strain>
        <strain evidence="22">Syn7803C33</strain>
        <strain evidence="1">Syn7803C42</strain>
        <strain evidence="2">Syn7803C47</strain>
        <strain evidence="3">Syn7803C53</strain>
        <strain evidence="4">Syn7803C59</strain>
        <strain evidence="5">Syn7803C60</strain>
        <strain evidence="6">Syn7803C86</strain>
        <strain evidence="7">Syn7803C99</strain>
        <strain evidence="8">Syn7803US101</strain>
        <strain evidence="9">Syn7803US102</strain>
        <strain evidence="10">Syn7803US112</strain>
        <strain evidence="11">Syn7803US117</strain>
        <strain evidence="12">Syn7803US123</strain>
        <strain evidence="13">Syn7803US19</strain>
        <strain evidence="14">Syn7803US60</strain>
        <strain evidence="15">Syn7803US62</strain>
        <strain evidence="16">Syn7803US79</strain>
    </source>
</reference>